<organism evidence="1 2">
    <name type="scientific">Azospirillum brasilense</name>
    <dbReference type="NCBI Taxonomy" id="192"/>
    <lineage>
        <taxon>Bacteria</taxon>
        <taxon>Pseudomonadati</taxon>
        <taxon>Pseudomonadota</taxon>
        <taxon>Alphaproteobacteria</taxon>
        <taxon>Rhodospirillales</taxon>
        <taxon>Azospirillaceae</taxon>
        <taxon>Azospirillum</taxon>
    </lineage>
</organism>
<dbReference type="AlphaFoldDB" id="A0A560B1I0"/>
<name>A0A560B1I0_AZOBR</name>
<comment type="caution">
    <text evidence="1">The sequence shown here is derived from an EMBL/GenBank/DDBJ whole genome shotgun (WGS) entry which is preliminary data.</text>
</comment>
<protein>
    <submittedName>
        <fullName evidence="1">Uncharacterized protein</fullName>
    </submittedName>
</protein>
<sequence>MSVSSNGNKEWMASMDLFIEHPVLGDLSEEQINDYLRDINAADEIRHRLGASYGAAGQALGFLDFGAQIWRCTNHHFGFIDHQRQQNERLQIIPANTMAPDSSLRNARIKVTLDKLRVAKYPGGGEHTILFDFFGRNQVDKETEDLHYNSTYRVRDGDSAGINGYPIFVNLTVGNDGVAFRCSTVNVQSDLDERLASVFDSDVFRQGLTLTTNAQPALRPFVEMANGVVKNILARNKSRRVQDFSLGLDFAPSATAAKLREGSYVVVQAPEDRWSWSQWSYDQQSARVARSETKPGDVDTPIYNYIIFSIARMS</sequence>
<proteinExistence type="predicted"/>
<dbReference type="EMBL" id="VITF01000008">
    <property type="protein sequence ID" value="TWA66478.1"/>
    <property type="molecule type" value="Genomic_DNA"/>
</dbReference>
<reference evidence="1 2" key="1">
    <citation type="submission" date="2019-06" db="EMBL/GenBank/DDBJ databases">
        <title>Genomic Encyclopedia of Type Strains, Phase IV (KMG-V): Genome sequencing to study the core and pangenomes of soil and plant-associated prokaryotes.</title>
        <authorList>
            <person name="Whitman W."/>
        </authorList>
    </citation>
    <scope>NUCLEOTIDE SEQUENCE [LARGE SCALE GENOMIC DNA]</scope>
    <source>
        <strain evidence="1 2">BR 11796</strain>
    </source>
</reference>
<gene>
    <name evidence="1" type="ORF">FBZ82_108143</name>
</gene>
<evidence type="ECO:0000313" key="1">
    <source>
        <dbReference type="EMBL" id="TWA66478.1"/>
    </source>
</evidence>
<dbReference type="Proteomes" id="UP000316083">
    <property type="component" value="Unassembled WGS sequence"/>
</dbReference>
<accession>A0A560B1I0</accession>
<evidence type="ECO:0000313" key="2">
    <source>
        <dbReference type="Proteomes" id="UP000316083"/>
    </source>
</evidence>